<dbReference type="GO" id="GO:0015386">
    <property type="term" value="F:potassium:proton antiporter activity"/>
    <property type="evidence" value="ECO:0007669"/>
    <property type="project" value="TreeGrafter"/>
</dbReference>
<feature type="transmembrane region" description="Helical" evidence="10">
    <location>
        <begin position="6"/>
        <end position="22"/>
    </location>
</feature>
<feature type="transmembrane region" description="Helical" evidence="10">
    <location>
        <begin position="29"/>
        <end position="49"/>
    </location>
</feature>
<sequence>MMQDFPFYLLLIVAITLLIMLANKVKVAYPVLLVIAGVFISFLPGIPIVHIDPELIFIIFLPPLLYEAAWAISWKELWKWRRIIGSFAFIVVFLTAISVAFIANYFIPGFSIALGFLLGGIVSPPDAVSAGAILKFVKVPKRLSSILEGESLLNDASSLIIFRFAMIAVATGQFVWYQAAISFSWMLIAGVGVGLCIGWIFMKGQKILPTDANMDTILTIVAPYIMYIVAEELYGSGVLAVVSGGLFLSNKRHHFLSSSSRLRGVNVWESLVFVLNGLVFMLIGLDLPEIISGLEGVSLSSAIGYGVLITLVLIIVRILSSYGAVIVTLIARNYITVADTRSPGFKAPIVLGWTGMRGVVSLAAALSIPTHIYPDGPVFPQRNLILFITFIVILITLIIQGLTLPYLIKKIELPNYNDHLPNNEADEMIKRELAKLTVMHLSDKYGEDLKKSVFLQQIHEKWKSKIDEDSDQLLSLEVKLIYLDLLSEQRKWLITQNDEKDKHFDEDLIRKHIMKIDLEEERTRLLH</sequence>
<dbReference type="AlphaFoldDB" id="A0A6N4XW06"/>
<evidence type="ECO:0000259" key="11">
    <source>
        <dbReference type="Pfam" id="PF00999"/>
    </source>
</evidence>
<proteinExistence type="inferred from homology"/>
<dbReference type="GO" id="GO:0015385">
    <property type="term" value="F:sodium:proton antiporter activity"/>
    <property type="evidence" value="ECO:0007669"/>
    <property type="project" value="InterPro"/>
</dbReference>
<keyword evidence="3 10" id="KW-1003">Cell membrane</keyword>
<gene>
    <name evidence="12" type="primary">nhaK_2</name>
    <name evidence="12" type="ORF">CHRY9393_03259</name>
</gene>
<evidence type="ECO:0000313" key="12">
    <source>
        <dbReference type="EMBL" id="CAA7392538.1"/>
    </source>
</evidence>
<evidence type="ECO:0000256" key="3">
    <source>
        <dbReference type="ARBA" id="ARBA00022475"/>
    </source>
</evidence>
<keyword evidence="2 10" id="KW-0813">Transport</keyword>
<evidence type="ECO:0000313" key="13">
    <source>
        <dbReference type="Proteomes" id="UP000445309"/>
    </source>
</evidence>
<feature type="transmembrane region" description="Helical" evidence="10">
    <location>
        <begin position="384"/>
        <end position="408"/>
    </location>
</feature>
<evidence type="ECO:0000256" key="5">
    <source>
        <dbReference type="ARBA" id="ARBA00022989"/>
    </source>
</evidence>
<evidence type="ECO:0000256" key="4">
    <source>
        <dbReference type="ARBA" id="ARBA00022692"/>
    </source>
</evidence>
<keyword evidence="9 10" id="KW-0739">Sodium transport</keyword>
<feature type="transmembrane region" description="Helical" evidence="10">
    <location>
        <begin position="303"/>
        <end position="330"/>
    </location>
</feature>
<protein>
    <submittedName>
        <fullName evidence="12">Sodium, potassium, lithium and rubidium/H(+) antiporter</fullName>
    </submittedName>
</protein>
<evidence type="ECO:0000256" key="6">
    <source>
        <dbReference type="ARBA" id="ARBA00023053"/>
    </source>
</evidence>
<comment type="function">
    <text evidence="10">Na(+)/H(+) antiporter that extrudes sodium in exchange for external protons.</text>
</comment>
<dbReference type="InterPro" id="IPR006153">
    <property type="entry name" value="Cation/H_exchanger_TM"/>
</dbReference>
<evidence type="ECO:0000256" key="2">
    <source>
        <dbReference type="ARBA" id="ARBA00022448"/>
    </source>
</evidence>
<feature type="transmembrane region" description="Helical" evidence="10">
    <location>
        <begin position="84"/>
        <end position="107"/>
    </location>
</feature>
<reference evidence="12 13" key="1">
    <citation type="submission" date="2020-01" db="EMBL/GenBank/DDBJ databases">
        <authorList>
            <person name="Rodrigo-Torres L."/>
            <person name="Arahal R. D."/>
            <person name="Lucena T."/>
        </authorList>
    </citation>
    <scope>NUCLEOTIDE SEQUENCE [LARGE SCALE GENOMIC DNA]</scope>
    <source>
        <strain evidence="12 13">CECT 9393</strain>
    </source>
</reference>
<dbReference type="PANTHER" id="PTHR10110:SF86">
    <property type="entry name" value="SODIUM_HYDROGEN EXCHANGER 7"/>
    <property type="match status" value="1"/>
</dbReference>
<keyword evidence="13" id="KW-1185">Reference proteome</keyword>
<keyword evidence="4 10" id="KW-0812">Transmembrane</keyword>
<comment type="similarity">
    <text evidence="10">Belongs to the monovalent cation:proton antiporter 1 (CPA1) transporter (TC 2.A.36) family.</text>
</comment>
<organism evidence="12 13">
    <name type="scientific">Chryseobacterium fistulae</name>
    <dbReference type="NCBI Taxonomy" id="2675058"/>
    <lineage>
        <taxon>Bacteria</taxon>
        <taxon>Pseudomonadati</taxon>
        <taxon>Bacteroidota</taxon>
        <taxon>Flavobacteriia</taxon>
        <taxon>Flavobacteriales</taxon>
        <taxon>Weeksellaceae</taxon>
        <taxon>Chryseobacterium group</taxon>
        <taxon>Chryseobacterium</taxon>
    </lineage>
</organism>
<feature type="transmembrane region" description="Helical" evidence="10">
    <location>
        <begin position="271"/>
        <end position="291"/>
    </location>
</feature>
<accession>A0A6N4XW06</accession>
<evidence type="ECO:0000256" key="10">
    <source>
        <dbReference type="RuleBase" id="RU366002"/>
    </source>
</evidence>
<evidence type="ECO:0000256" key="1">
    <source>
        <dbReference type="ARBA" id="ARBA00004651"/>
    </source>
</evidence>
<feature type="transmembrane region" description="Helical" evidence="10">
    <location>
        <begin position="350"/>
        <end position="372"/>
    </location>
</feature>
<evidence type="ECO:0000256" key="8">
    <source>
        <dbReference type="ARBA" id="ARBA00023136"/>
    </source>
</evidence>
<evidence type="ECO:0000256" key="7">
    <source>
        <dbReference type="ARBA" id="ARBA00023065"/>
    </source>
</evidence>
<dbReference type="Gene3D" id="6.10.140.1330">
    <property type="match status" value="1"/>
</dbReference>
<evidence type="ECO:0000256" key="9">
    <source>
        <dbReference type="ARBA" id="ARBA00023201"/>
    </source>
</evidence>
<dbReference type="Pfam" id="PF00999">
    <property type="entry name" value="Na_H_Exchanger"/>
    <property type="match status" value="1"/>
</dbReference>
<feature type="transmembrane region" description="Helical" evidence="10">
    <location>
        <begin position="183"/>
        <end position="201"/>
    </location>
</feature>
<feature type="domain" description="Cation/H+ exchanger transmembrane" evidence="11">
    <location>
        <begin position="14"/>
        <end position="409"/>
    </location>
</feature>
<dbReference type="EMBL" id="CACVBY010000116">
    <property type="protein sequence ID" value="CAA7392538.1"/>
    <property type="molecule type" value="Genomic_DNA"/>
</dbReference>
<keyword evidence="8 10" id="KW-0472">Membrane</keyword>
<feature type="transmembrane region" description="Helical" evidence="10">
    <location>
        <begin position="158"/>
        <end position="177"/>
    </location>
</feature>
<name>A0A6N4XW06_9FLAO</name>
<dbReference type="PANTHER" id="PTHR10110">
    <property type="entry name" value="SODIUM/HYDROGEN EXCHANGER"/>
    <property type="match status" value="1"/>
</dbReference>
<keyword evidence="5 10" id="KW-1133">Transmembrane helix</keyword>
<keyword evidence="6 10" id="KW-0915">Sodium</keyword>
<comment type="subcellular location">
    <subcellularLocation>
        <location evidence="1 10">Cell membrane</location>
        <topology evidence="1 10">Multi-pass membrane protein</topology>
    </subcellularLocation>
</comment>
<dbReference type="InterPro" id="IPR004705">
    <property type="entry name" value="Cation/H_exchanger_CPA1_bac"/>
</dbReference>
<dbReference type="Proteomes" id="UP000445309">
    <property type="component" value="Unassembled WGS sequence"/>
</dbReference>
<dbReference type="InterPro" id="IPR018422">
    <property type="entry name" value="Cation/H_exchanger_CPA1"/>
</dbReference>
<keyword evidence="7 10" id="KW-0406">Ion transport</keyword>
<dbReference type="NCBIfam" id="TIGR00831">
    <property type="entry name" value="a_cpa1"/>
    <property type="match status" value="1"/>
</dbReference>
<dbReference type="GO" id="GO:0098719">
    <property type="term" value="P:sodium ion import across plasma membrane"/>
    <property type="evidence" value="ECO:0007669"/>
    <property type="project" value="TreeGrafter"/>
</dbReference>
<keyword evidence="10" id="KW-0050">Antiport</keyword>
<dbReference type="RefSeq" id="WP_162074201.1">
    <property type="nucleotide sequence ID" value="NZ_CACVBY010000116.1"/>
</dbReference>
<dbReference type="GO" id="GO:0005886">
    <property type="term" value="C:plasma membrane"/>
    <property type="evidence" value="ECO:0007669"/>
    <property type="project" value="UniProtKB-SubCell"/>
</dbReference>
<feature type="transmembrane region" description="Helical" evidence="10">
    <location>
        <begin position="233"/>
        <end position="250"/>
    </location>
</feature>
<feature type="transmembrane region" description="Helical" evidence="10">
    <location>
        <begin position="55"/>
        <end position="72"/>
    </location>
</feature>
<dbReference type="GO" id="GO:0051453">
    <property type="term" value="P:regulation of intracellular pH"/>
    <property type="evidence" value="ECO:0007669"/>
    <property type="project" value="TreeGrafter"/>
</dbReference>